<dbReference type="InterPro" id="IPR022742">
    <property type="entry name" value="Hydrolase_4"/>
</dbReference>
<accession>A0A1I3XEQ4</accession>
<dbReference type="PANTHER" id="PTHR43358">
    <property type="entry name" value="ALPHA/BETA-HYDROLASE"/>
    <property type="match status" value="1"/>
</dbReference>
<gene>
    <name evidence="2" type="ORF">SAMN04488569_10145</name>
</gene>
<organism evidence="2 3">
    <name type="scientific">Marinilactibacillus piezotolerans</name>
    <dbReference type="NCBI Taxonomy" id="258723"/>
    <lineage>
        <taxon>Bacteria</taxon>
        <taxon>Bacillati</taxon>
        <taxon>Bacillota</taxon>
        <taxon>Bacilli</taxon>
        <taxon>Lactobacillales</taxon>
        <taxon>Carnobacteriaceae</taxon>
        <taxon>Marinilactibacillus</taxon>
    </lineage>
</organism>
<dbReference type="STRING" id="258723.GCA_900169305_01729"/>
<dbReference type="InterPro" id="IPR029058">
    <property type="entry name" value="AB_hydrolase_fold"/>
</dbReference>
<dbReference type="EMBL" id="FOSJ01000014">
    <property type="protein sequence ID" value="SFK18005.1"/>
    <property type="molecule type" value="Genomic_DNA"/>
</dbReference>
<name>A0A1I3XEQ4_9LACT</name>
<dbReference type="Proteomes" id="UP000199589">
    <property type="component" value="Unassembled WGS sequence"/>
</dbReference>
<dbReference type="SUPFAM" id="SSF53474">
    <property type="entry name" value="alpha/beta-Hydrolases"/>
    <property type="match status" value="1"/>
</dbReference>
<feature type="domain" description="Serine aminopeptidase S33" evidence="1">
    <location>
        <begin position="91"/>
        <end position="193"/>
    </location>
</feature>
<proteinExistence type="predicted"/>
<dbReference type="AlphaFoldDB" id="A0A1I3XEQ4"/>
<sequence length="317" mass="35595">MKQKLALSVLGGIGAALGGLALAGHYFYKTAVSNNEKDFLEVVNYEQISPDDPWAEEKRWYSQVEREITEITSTDGLKINGIYIPAPKATNKVALIAHGYNGSLRDMAPFAKLFHDLKFNILVADARGHGTSDGNYIGFGWHERMDYLQWINQVIDKYGENCEIVLFGISMGGATVLNVSGEVLPEQVKAIVEDCGFSSVEEEITYQLKTMYKLPKFPLVQITSLITKLKAGYWFEEASSLEQVKKNQTPTLFIHGEDDDFVPTSMVYDLYEANASPKELYIVPGAKHAYAYVMNKDKYRHVVSTFLKKYISVDTQV</sequence>
<dbReference type="OrthoDB" id="9776685at2"/>
<evidence type="ECO:0000313" key="2">
    <source>
        <dbReference type="EMBL" id="SFK18005.1"/>
    </source>
</evidence>
<keyword evidence="3" id="KW-1185">Reference proteome</keyword>
<dbReference type="InterPro" id="IPR052920">
    <property type="entry name" value="DNA-binding_regulatory"/>
</dbReference>
<protein>
    <recommendedName>
        <fullName evidence="1">Serine aminopeptidase S33 domain-containing protein</fullName>
    </recommendedName>
</protein>
<reference evidence="3" key="1">
    <citation type="submission" date="2016-10" db="EMBL/GenBank/DDBJ databases">
        <authorList>
            <person name="Varghese N."/>
            <person name="Submissions S."/>
        </authorList>
    </citation>
    <scope>NUCLEOTIDE SEQUENCE [LARGE SCALE GENOMIC DNA]</scope>
    <source>
        <strain evidence="3">DSM 16108</strain>
    </source>
</reference>
<evidence type="ECO:0000313" key="3">
    <source>
        <dbReference type="Proteomes" id="UP000199589"/>
    </source>
</evidence>
<dbReference type="Pfam" id="PF12146">
    <property type="entry name" value="Hydrolase_4"/>
    <property type="match status" value="1"/>
</dbReference>
<evidence type="ECO:0000259" key="1">
    <source>
        <dbReference type="Pfam" id="PF12146"/>
    </source>
</evidence>
<dbReference type="Gene3D" id="3.40.50.1820">
    <property type="entry name" value="alpha/beta hydrolase"/>
    <property type="match status" value="1"/>
</dbReference>
<dbReference type="RefSeq" id="WP_072693574.1">
    <property type="nucleotide sequence ID" value="NZ_FOSJ01000014.1"/>
</dbReference>
<dbReference type="PANTHER" id="PTHR43358:SF4">
    <property type="entry name" value="ALPHA_BETA HYDROLASE FOLD-1 DOMAIN-CONTAINING PROTEIN"/>
    <property type="match status" value="1"/>
</dbReference>